<protein>
    <recommendedName>
        <fullName evidence="3">Poly(A) RNA polymerase mitochondrial-like central palm domain-containing protein</fullName>
    </recommendedName>
</protein>
<feature type="non-terminal residue" evidence="4">
    <location>
        <position position="707"/>
    </location>
</feature>
<dbReference type="PANTHER" id="PTHR47936">
    <property type="entry name" value="PPR_LONG DOMAIN-CONTAINING PROTEIN"/>
    <property type="match status" value="1"/>
</dbReference>
<evidence type="ECO:0000259" key="3">
    <source>
        <dbReference type="Pfam" id="PF22600"/>
    </source>
</evidence>
<feature type="repeat" description="PPR" evidence="2">
    <location>
        <begin position="170"/>
        <end position="204"/>
    </location>
</feature>
<accession>A0ABN9V7X6</accession>
<name>A0ABN9V7X6_9DINO</name>
<feature type="domain" description="Poly(A) RNA polymerase mitochondrial-like central palm" evidence="3">
    <location>
        <begin position="379"/>
        <end position="509"/>
    </location>
</feature>
<organism evidence="4 5">
    <name type="scientific">Prorocentrum cordatum</name>
    <dbReference type="NCBI Taxonomy" id="2364126"/>
    <lineage>
        <taxon>Eukaryota</taxon>
        <taxon>Sar</taxon>
        <taxon>Alveolata</taxon>
        <taxon>Dinophyceae</taxon>
        <taxon>Prorocentrales</taxon>
        <taxon>Prorocentraceae</taxon>
        <taxon>Prorocentrum</taxon>
    </lineage>
</organism>
<dbReference type="PROSITE" id="PS51375">
    <property type="entry name" value="PPR"/>
    <property type="match status" value="2"/>
</dbReference>
<reference evidence="4" key="1">
    <citation type="submission" date="2023-10" db="EMBL/GenBank/DDBJ databases">
        <authorList>
            <person name="Chen Y."/>
            <person name="Shah S."/>
            <person name="Dougan E. K."/>
            <person name="Thang M."/>
            <person name="Chan C."/>
        </authorList>
    </citation>
    <scope>NUCLEOTIDE SEQUENCE [LARGE SCALE GENOMIC DNA]</scope>
</reference>
<evidence type="ECO:0000313" key="5">
    <source>
        <dbReference type="Proteomes" id="UP001189429"/>
    </source>
</evidence>
<dbReference type="EMBL" id="CAUYUJ010016811">
    <property type="protein sequence ID" value="CAK0869040.1"/>
    <property type="molecule type" value="Genomic_DNA"/>
</dbReference>
<dbReference type="InterPro" id="IPR011990">
    <property type="entry name" value="TPR-like_helical_dom_sf"/>
</dbReference>
<dbReference type="Pfam" id="PF22600">
    <property type="entry name" value="MTPAP-like_central"/>
    <property type="match status" value="1"/>
</dbReference>
<dbReference type="InterPro" id="IPR054708">
    <property type="entry name" value="MTPAP-like_central"/>
</dbReference>
<proteinExistence type="predicted"/>
<sequence>MGALRAAGHWARAVGLLREMAGDGVRPDVVNFNIAISACASVGAWLPALGLLQNRRVRQARAAPDAVTFNALISACDRAAESDRARACLQGMGEARVAANAVTYSTVMSAVAKSGDWRCVLELFGSMPSHRISQDSVCYSVVIAACERASSWTQSLSLFNSMCELRVERDVVVLGNVMCAYGKAERWADALELLQAMRRDGVPLDTIAANSSLGVFANSARWQEALGLVYDMGRLGITKTTATCNALIRALVHAKEYERAIGALVHHFPADDVAHMEADPRRASTSMFRSARPDAVTIDMREAIADRLERLLDHSHAREGTPAQPSTARAVVAVPAEGLAGAALLAGPAPDAAWLCPEADAAARAVASRLAPPDAAAELRAVRGLLDGLRRALPAAWRGAQVLPYGSSVGGFAGRGGDVDVTVMVPLEGSARPGGGACTAEGLRHLQQRALLEWRRHLLGRGWQVSTVGLGGRVPVLTVRWGPGGGRTVDITVRNMLGVHKSGLLREYASLDPRLCGLVRIVKHWARRRGVFGQTCGYPGRTKRYAYTLLAIFFAQSTSPPLIPSLQALAPSRHRWMDDAGTLFDVAWLSADQVRPADPGLGVARLPTPGRWPRWSGASSSSTRPASPPMAGAARCAWAAARCGPWRRAAGPAPGGRRRGEIAEDPVETDWDLGQILSAPRGLRLRAELRRGARLTAGARALGAPPA</sequence>
<keyword evidence="5" id="KW-1185">Reference proteome</keyword>
<dbReference type="InterPro" id="IPR002885">
    <property type="entry name" value="PPR_rpt"/>
</dbReference>
<dbReference type="Gene3D" id="3.30.460.10">
    <property type="entry name" value="Beta Polymerase, domain 2"/>
    <property type="match status" value="1"/>
</dbReference>
<dbReference type="Pfam" id="PF13812">
    <property type="entry name" value="PPR_3"/>
    <property type="match status" value="1"/>
</dbReference>
<dbReference type="NCBIfam" id="TIGR00756">
    <property type="entry name" value="PPR"/>
    <property type="match status" value="2"/>
</dbReference>
<dbReference type="SUPFAM" id="SSF81631">
    <property type="entry name" value="PAP/OAS1 substrate-binding domain"/>
    <property type="match status" value="1"/>
</dbReference>
<comment type="caution">
    <text evidence="4">The sequence shown here is derived from an EMBL/GenBank/DDBJ whole genome shotgun (WGS) entry which is preliminary data.</text>
</comment>
<dbReference type="Pfam" id="PF01535">
    <property type="entry name" value="PPR"/>
    <property type="match status" value="3"/>
</dbReference>
<dbReference type="Gene3D" id="1.25.40.10">
    <property type="entry name" value="Tetratricopeptide repeat domain"/>
    <property type="match status" value="3"/>
</dbReference>
<gene>
    <name evidence="4" type="ORF">PCOR1329_LOCUS55528</name>
</gene>
<dbReference type="InterPro" id="IPR043519">
    <property type="entry name" value="NT_sf"/>
</dbReference>
<evidence type="ECO:0000256" key="1">
    <source>
        <dbReference type="ARBA" id="ARBA00022737"/>
    </source>
</evidence>
<keyword evidence="1" id="KW-0677">Repeat</keyword>
<dbReference type="SUPFAM" id="SSF81301">
    <property type="entry name" value="Nucleotidyltransferase"/>
    <property type="match status" value="1"/>
</dbReference>
<feature type="repeat" description="PPR" evidence="2">
    <location>
        <begin position="100"/>
        <end position="134"/>
    </location>
</feature>
<evidence type="ECO:0000313" key="4">
    <source>
        <dbReference type="EMBL" id="CAK0869040.1"/>
    </source>
</evidence>
<dbReference type="Proteomes" id="UP001189429">
    <property type="component" value="Unassembled WGS sequence"/>
</dbReference>
<evidence type="ECO:0000256" key="2">
    <source>
        <dbReference type="PROSITE-ProRule" id="PRU00708"/>
    </source>
</evidence>
<dbReference type="PANTHER" id="PTHR47936:SF1">
    <property type="entry name" value="PENTATRICOPEPTIDE REPEAT-CONTAINING PROTEIN GUN1, CHLOROPLASTIC"/>
    <property type="match status" value="1"/>
</dbReference>
<dbReference type="Gene3D" id="1.10.1410.10">
    <property type="match status" value="1"/>
</dbReference>